<evidence type="ECO:0000259" key="3">
    <source>
        <dbReference type="PROSITE" id="PS50885"/>
    </source>
</evidence>
<dbReference type="SMART" id="SM00052">
    <property type="entry name" value="EAL"/>
    <property type="match status" value="1"/>
</dbReference>
<evidence type="ECO:0000259" key="2">
    <source>
        <dbReference type="PROSITE" id="PS50883"/>
    </source>
</evidence>
<keyword evidence="1" id="KW-0472">Membrane</keyword>
<dbReference type="InterPro" id="IPR029787">
    <property type="entry name" value="Nucleotide_cyclase"/>
</dbReference>
<keyword evidence="5" id="KW-0614">Plasmid</keyword>
<dbReference type="InterPro" id="IPR003660">
    <property type="entry name" value="HAMP_dom"/>
</dbReference>
<evidence type="ECO:0000256" key="1">
    <source>
        <dbReference type="SAM" id="Phobius"/>
    </source>
</evidence>
<dbReference type="InterPro" id="IPR001633">
    <property type="entry name" value="EAL_dom"/>
</dbReference>
<reference evidence="5 6" key="1">
    <citation type="submission" date="2022-12" db="EMBL/GenBank/DDBJ databases">
        <title>Genome Sequence of Deinococcus aquaticus Type Strain PB314.</title>
        <authorList>
            <person name="Albert C."/>
            <person name="Hill J."/>
            <person name="Boren L."/>
            <person name="Scholz-Ng S."/>
            <person name="Fatema N."/>
            <person name="Grosso R."/>
            <person name="Soboslay E."/>
            <person name="Tuohy J."/>
        </authorList>
    </citation>
    <scope>NUCLEOTIDE SEQUENCE [LARGE SCALE GENOMIC DNA]</scope>
    <source>
        <strain evidence="5 6">PB-314</strain>
        <plasmid evidence="5 6">pDATS01</plasmid>
    </source>
</reference>
<evidence type="ECO:0000313" key="5">
    <source>
        <dbReference type="EMBL" id="WDA60286.1"/>
    </source>
</evidence>
<dbReference type="Pfam" id="PF05228">
    <property type="entry name" value="CHASE4"/>
    <property type="match status" value="1"/>
</dbReference>
<dbReference type="InterPro" id="IPR035919">
    <property type="entry name" value="EAL_sf"/>
</dbReference>
<feature type="domain" description="HAMP" evidence="3">
    <location>
        <begin position="295"/>
        <end position="346"/>
    </location>
</feature>
<geneLocation type="plasmid" evidence="5 6">
    <name>pDATS01</name>
</geneLocation>
<dbReference type="PANTHER" id="PTHR33121">
    <property type="entry name" value="CYCLIC DI-GMP PHOSPHODIESTERASE PDEF"/>
    <property type="match status" value="1"/>
</dbReference>
<feature type="domain" description="EAL" evidence="2">
    <location>
        <begin position="509"/>
        <end position="759"/>
    </location>
</feature>
<dbReference type="RefSeq" id="WP_273991068.1">
    <property type="nucleotide sequence ID" value="NZ_BAABQT010000004.1"/>
</dbReference>
<dbReference type="InterPro" id="IPR007892">
    <property type="entry name" value="CHASE4"/>
</dbReference>
<gene>
    <name evidence="5" type="ORF">M8445_16475</name>
</gene>
<organism evidence="5 6">
    <name type="scientific">Deinococcus aquaticus</name>
    <dbReference type="NCBI Taxonomy" id="328692"/>
    <lineage>
        <taxon>Bacteria</taxon>
        <taxon>Thermotogati</taxon>
        <taxon>Deinococcota</taxon>
        <taxon>Deinococci</taxon>
        <taxon>Deinococcales</taxon>
        <taxon>Deinococcaceae</taxon>
        <taxon>Deinococcus</taxon>
    </lineage>
</organism>
<dbReference type="EMBL" id="CP115166">
    <property type="protein sequence ID" value="WDA60286.1"/>
    <property type="molecule type" value="Genomic_DNA"/>
</dbReference>
<dbReference type="SMART" id="SM00304">
    <property type="entry name" value="HAMP"/>
    <property type="match status" value="1"/>
</dbReference>
<feature type="domain" description="GGDEF" evidence="4">
    <location>
        <begin position="375"/>
        <end position="500"/>
    </location>
</feature>
<dbReference type="PROSITE" id="PS50885">
    <property type="entry name" value="HAMP"/>
    <property type="match status" value="1"/>
</dbReference>
<proteinExistence type="predicted"/>
<dbReference type="SUPFAM" id="SSF141868">
    <property type="entry name" value="EAL domain-like"/>
    <property type="match status" value="1"/>
</dbReference>
<dbReference type="InterPro" id="IPR000160">
    <property type="entry name" value="GGDEF_dom"/>
</dbReference>
<dbReference type="SMART" id="SM00267">
    <property type="entry name" value="GGDEF"/>
    <property type="match status" value="1"/>
</dbReference>
<dbReference type="Proteomes" id="UP001217044">
    <property type="component" value="Plasmid pDATS01"/>
</dbReference>
<protein>
    <submittedName>
        <fullName evidence="5">EAL domain-containing protein</fullName>
    </submittedName>
</protein>
<feature type="transmembrane region" description="Helical" evidence="1">
    <location>
        <begin position="271"/>
        <end position="293"/>
    </location>
</feature>
<name>A0ABY7V512_9DEIO</name>
<dbReference type="InterPro" id="IPR050706">
    <property type="entry name" value="Cyclic-di-GMP_PDE-like"/>
</dbReference>
<dbReference type="SUPFAM" id="SSF55073">
    <property type="entry name" value="Nucleotide cyclase"/>
    <property type="match status" value="1"/>
</dbReference>
<dbReference type="PROSITE" id="PS50887">
    <property type="entry name" value="GGDEF"/>
    <property type="match status" value="1"/>
</dbReference>
<keyword evidence="6" id="KW-1185">Reference proteome</keyword>
<dbReference type="InterPro" id="IPR043128">
    <property type="entry name" value="Rev_trsase/Diguanyl_cyclase"/>
</dbReference>
<accession>A0ABY7V512</accession>
<feature type="transmembrane region" description="Helical" evidence="1">
    <location>
        <begin position="27"/>
        <end position="50"/>
    </location>
</feature>
<dbReference type="PANTHER" id="PTHR33121:SF70">
    <property type="entry name" value="SIGNALING PROTEIN YKOW"/>
    <property type="match status" value="1"/>
</dbReference>
<dbReference type="CDD" id="cd01948">
    <property type="entry name" value="EAL"/>
    <property type="match status" value="1"/>
</dbReference>
<dbReference type="Gene3D" id="3.30.70.270">
    <property type="match status" value="1"/>
</dbReference>
<keyword evidence="1" id="KW-1133">Transmembrane helix</keyword>
<dbReference type="Gene3D" id="3.20.20.450">
    <property type="entry name" value="EAL domain"/>
    <property type="match status" value="1"/>
</dbReference>
<evidence type="ECO:0000259" key="4">
    <source>
        <dbReference type="PROSITE" id="PS50887"/>
    </source>
</evidence>
<dbReference type="Pfam" id="PF00563">
    <property type="entry name" value="EAL"/>
    <property type="match status" value="1"/>
</dbReference>
<dbReference type="Gene3D" id="6.10.340.10">
    <property type="match status" value="1"/>
</dbReference>
<evidence type="ECO:0000313" key="6">
    <source>
        <dbReference type="Proteomes" id="UP001217044"/>
    </source>
</evidence>
<keyword evidence="1" id="KW-0812">Transmembrane</keyword>
<sequence>MFRLNGPPIRQWWSGPEGARQSLRTQVLLLLTILILPALALALVVIPGILERRFAQIERDQVTQFTQIAQEDLLTEERRISLFVLNFTQWSETYEFAAGRNMIFPQSALGASTFTGGRIDYVGITSPGRQLITGLTLKGDTVVAATDLVRTLLASLPRTLPPGGASGVVQVRGKPYLLAGRTITRDDGSGDGGVLMFARALNPQALDQLMHREKTFTARITTVPAGGAEAPKFTPSTVHATTPLLAPNGPPQLALHLSIPRDMYRAAQATVFQLKVAAGLFTLLTAMAFLLFLNRRVLRVLGNYVQDTQRIARDPGHRLDGQNRTELGVLALTINDLLDHLQGREAQLREQGRRDELTGTYSRAGLTELLREDPTIRSALLVEVPRLQELSGLYGSPFVDRLISELAGRLQELGPDHVVGRLSSNGLALITRLPATTDPLAVLEGLERPFALREGEVTLKLVAGFSQSAYPVPFSALQRQAFLALQHAMDRKEHLGIFNEEMLRRSQYGHTLETQLQGAVTRNELSLMYQPISDVLTGQWVSLEALMRWQHPQLGTVPPSTFIPVAERSGQIYQLGDWALQTAARDIQEARALWPGAHVNVNVSPVQLLMPDFAERALKILSDLGVSPTLLTFEVTESTVMQNVDLACRHLARLRSAGVRIALDDFGSGHSSLSLLTELPLDVVKLDRSFLREGIQDTARGALLRNTIRLARDLDLATVAEGVEDAGMLQRLQELGCEYAQGYHVSRPDYLEDLLALRT</sequence>
<dbReference type="PROSITE" id="PS50883">
    <property type="entry name" value="EAL"/>
    <property type="match status" value="1"/>
</dbReference>